<accession>A0AAN9BXC7</accession>
<evidence type="ECO:0000259" key="4">
    <source>
        <dbReference type="Pfam" id="PF23069"/>
    </source>
</evidence>
<gene>
    <name evidence="5" type="ORF">V1264_012824</name>
</gene>
<feature type="domain" description="DUF7042" evidence="4">
    <location>
        <begin position="158"/>
        <end position="271"/>
    </location>
</feature>
<comment type="caution">
    <text evidence="5">The sequence shown here is derived from an EMBL/GenBank/DDBJ whole genome shotgun (WGS) entry which is preliminary data.</text>
</comment>
<keyword evidence="2" id="KW-0472">Membrane</keyword>
<feature type="compositionally biased region" description="Gly residues" evidence="1">
    <location>
        <begin position="307"/>
        <end position="319"/>
    </location>
</feature>
<dbReference type="Pfam" id="PF23069">
    <property type="entry name" value="DUF7042"/>
    <property type="match status" value="1"/>
</dbReference>
<proteinExistence type="predicted"/>
<feature type="transmembrane region" description="Helical" evidence="2">
    <location>
        <begin position="329"/>
        <end position="350"/>
    </location>
</feature>
<dbReference type="EMBL" id="JBAMIC010000002">
    <property type="protein sequence ID" value="KAK7113558.1"/>
    <property type="molecule type" value="Genomic_DNA"/>
</dbReference>
<evidence type="ECO:0000256" key="1">
    <source>
        <dbReference type="SAM" id="MobiDB-lite"/>
    </source>
</evidence>
<keyword evidence="3" id="KW-0732">Signal</keyword>
<feature type="compositionally biased region" description="Low complexity" evidence="1">
    <location>
        <begin position="289"/>
        <end position="298"/>
    </location>
</feature>
<evidence type="ECO:0000313" key="5">
    <source>
        <dbReference type="EMBL" id="KAK7113558.1"/>
    </source>
</evidence>
<name>A0AAN9BXC7_9CAEN</name>
<dbReference type="InterPro" id="IPR055470">
    <property type="entry name" value="DUF7042"/>
</dbReference>
<evidence type="ECO:0000256" key="3">
    <source>
        <dbReference type="SAM" id="SignalP"/>
    </source>
</evidence>
<protein>
    <recommendedName>
        <fullName evidence="4">DUF7042 domain-containing protein</fullName>
    </recommendedName>
</protein>
<dbReference type="AlphaFoldDB" id="A0AAN9BXC7"/>
<feature type="signal peptide" evidence="3">
    <location>
        <begin position="1"/>
        <end position="17"/>
    </location>
</feature>
<keyword evidence="2" id="KW-1133">Transmembrane helix</keyword>
<feature type="region of interest" description="Disordered" evidence="1">
    <location>
        <begin position="289"/>
        <end position="320"/>
    </location>
</feature>
<evidence type="ECO:0000256" key="2">
    <source>
        <dbReference type="SAM" id="Phobius"/>
    </source>
</evidence>
<organism evidence="5 6">
    <name type="scientific">Littorina saxatilis</name>
    <dbReference type="NCBI Taxonomy" id="31220"/>
    <lineage>
        <taxon>Eukaryota</taxon>
        <taxon>Metazoa</taxon>
        <taxon>Spiralia</taxon>
        <taxon>Lophotrochozoa</taxon>
        <taxon>Mollusca</taxon>
        <taxon>Gastropoda</taxon>
        <taxon>Caenogastropoda</taxon>
        <taxon>Littorinimorpha</taxon>
        <taxon>Littorinoidea</taxon>
        <taxon>Littorinidae</taxon>
        <taxon>Littorina</taxon>
    </lineage>
</organism>
<keyword evidence="6" id="KW-1185">Reference proteome</keyword>
<feature type="chain" id="PRO_5042928975" description="DUF7042 domain-containing protein" evidence="3">
    <location>
        <begin position="18"/>
        <end position="351"/>
    </location>
</feature>
<keyword evidence="2" id="KW-0812">Transmembrane</keyword>
<sequence>MLLQVVLFVLFVPCVAAVCTFPSQLQGQWGSKFDGWTDLTITSGQITGMQPDGRSLDYSCYQSNGTTYVIVSAEFSFGNIQFHFYTCLDIVPSQASDVLYFRVLTHPNIGHQNFSVMSYAQDGDRNISEICKESSTEVPLHFDVFLKKGFENNIETDRCPRSLHAEFTANFTNDVDFSKCPEGFVIDGCNNRSHLTFNYSDCSGDQSSNGAPMYMCLTSMEAENTTYTTIYLPSAEGAPVNAYEIACMEQTMVDGQLSITKSGGACGAMPSVEMMANETVSCRMEVPETTTTGTNTSTQAPPSGTTKPGGGGQGGGGSGDVNDGNAASAIVYGCTTLLIAVVCGVLASALP</sequence>
<evidence type="ECO:0000313" key="6">
    <source>
        <dbReference type="Proteomes" id="UP001374579"/>
    </source>
</evidence>
<dbReference type="Proteomes" id="UP001374579">
    <property type="component" value="Unassembled WGS sequence"/>
</dbReference>
<reference evidence="5 6" key="1">
    <citation type="submission" date="2024-02" db="EMBL/GenBank/DDBJ databases">
        <title>Chromosome-scale genome assembly of the rough periwinkle Littorina saxatilis.</title>
        <authorList>
            <person name="De Jode A."/>
            <person name="Faria R."/>
            <person name="Formenti G."/>
            <person name="Sims Y."/>
            <person name="Smith T.P."/>
            <person name="Tracey A."/>
            <person name="Wood J.M.D."/>
            <person name="Zagrodzka Z.B."/>
            <person name="Johannesson K."/>
            <person name="Butlin R.K."/>
            <person name="Leder E.H."/>
        </authorList>
    </citation>
    <scope>NUCLEOTIDE SEQUENCE [LARGE SCALE GENOMIC DNA]</scope>
    <source>
        <strain evidence="5">Snail1</strain>
        <tissue evidence="5">Muscle</tissue>
    </source>
</reference>